<organism evidence="1 2">
    <name type="scientific">Phytophthora cactorum</name>
    <dbReference type="NCBI Taxonomy" id="29920"/>
    <lineage>
        <taxon>Eukaryota</taxon>
        <taxon>Sar</taxon>
        <taxon>Stramenopiles</taxon>
        <taxon>Oomycota</taxon>
        <taxon>Peronosporomycetes</taxon>
        <taxon>Peronosporales</taxon>
        <taxon>Peronosporaceae</taxon>
        <taxon>Phytophthora</taxon>
    </lineage>
</organism>
<dbReference type="Proteomes" id="UP000251314">
    <property type="component" value="Unassembled WGS sequence"/>
</dbReference>
<dbReference type="PANTHER" id="PTHR33889:SF1">
    <property type="entry name" value="OS03G0834800 PROTEIN"/>
    <property type="match status" value="1"/>
</dbReference>
<evidence type="ECO:0000313" key="2">
    <source>
        <dbReference type="Proteomes" id="UP000251314"/>
    </source>
</evidence>
<dbReference type="AlphaFoldDB" id="A0A329S550"/>
<dbReference type="STRING" id="29920.A0A329S550"/>
<name>A0A329S550_9STRA</name>
<dbReference type="PANTHER" id="PTHR33889">
    <property type="entry name" value="OS04G0681850 PROTEIN"/>
    <property type="match status" value="1"/>
</dbReference>
<proteinExistence type="predicted"/>
<protein>
    <recommendedName>
        <fullName evidence="3">Transposase Tc1-like domain-containing protein</fullName>
    </recommendedName>
</protein>
<comment type="caution">
    <text evidence="1">The sequence shown here is derived from an EMBL/GenBank/DDBJ whole genome shotgun (WGS) entry which is preliminary data.</text>
</comment>
<dbReference type="VEuPathDB" id="FungiDB:PC110_g11780"/>
<keyword evidence="2" id="KW-1185">Reference proteome</keyword>
<evidence type="ECO:0000313" key="1">
    <source>
        <dbReference type="EMBL" id="RAW31881.1"/>
    </source>
</evidence>
<dbReference type="EMBL" id="MJFZ01000302">
    <property type="protein sequence ID" value="RAW31881.1"/>
    <property type="molecule type" value="Genomic_DNA"/>
</dbReference>
<accession>A0A329S550</accession>
<dbReference type="OrthoDB" id="123483at2759"/>
<sequence length="157" mass="17958">MPRTPCSKDISPSTRVAVALFLAERSVEGRLSHGSLKAAAERFRISRTSMKEIVKHRDDPRALIAKRKYSPRAKKYTDQEFAQILVAVPLAQRQTLRALEDATSIPIDTLHCYIRSKLLRRYISRAKPKLTPDHKNRRLAWALGHVERPLGNLCYKT</sequence>
<evidence type="ECO:0008006" key="3">
    <source>
        <dbReference type="Google" id="ProtNLM"/>
    </source>
</evidence>
<reference evidence="1 2" key="1">
    <citation type="submission" date="2018-01" db="EMBL/GenBank/DDBJ databases">
        <title>Draft genome of the strawberry crown rot pathogen Phytophthora cactorum.</title>
        <authorList>
            <person name="Armitage A.D."/>
            <person name="Lysoe E."/>
            <person name="Nellist C.F."/>
            <person name="Harrison R.J."/>
            <person name="Brurberg M.B."/>
        </authorList>
    </citation>
    <scope>NUCLEOTIDE SEQUENCE [LARGE SCALE GENOMIC DNA]</scope>
    <source>
        <strain evidence="1 2">10300</strain>
    </source>
</reference>
<gene>
    <name evidence="1" type="ORF">PC110_g11780</name>
</gene>